<keyword evidence="1" id="KW-0479">Metal-binding</keyword>
<dbReference type="Gene3D" id="2.20.25.240">
    <property type="match status" value="1"/>
</dbReference>
<evidence type="ECO:0000313" key="6">
    <source>
        <dbReference type="Proteomes" id="UP000648187"/>
    </source>
</evidence>
<evidence type="ECO:0000259" key="4">
    <source>
        <dbReference type="Pfam" id="PF04500"/>
    </source>
</evidence>
<protein>
    <recommendedName>
        <fullName evidence="4">FLYWCH-type domain-containing protein</fullName>
    </recommendedName>
</protein>
<dbReference type="InterPro" id="IPR007588">
    <property type="entry name" value="Znf_FLYWCH"/>
</dbReference>
<feature type="domain" description="FLYWCH-type" evidence="4">
    <location>
        <begin position="109"/>
        <end position="161"/>
    </location>
</feature>
<keyword evidence="2" id="KW-0863">Zinc-finger</keyword>
<dbReference type="GO" id="GO:0008270">
    <property type="term" value="F:zinc ion binding"/>
    <property type="evidence" value="ECO:0007669"/>
    <property type="project" value="UniProtKB-KW"/>
</dbReference>
<reference evidence="5" key="1">
    <citation type="submission" date="2020-08" db="EMBL/GenBank/DDBJ databases">
        <title>Spodoptera exigua strain:BAW_Kor-Di-RS1 Genome sequencing and assembly.</title>
        <authorList>
            <person name="Kim J."/>
            <person name="Nam H.Y."/>
            <person name="Kwon M."/>
            <person name="Choi J.H."/>
            <person name="Cho S.R."/>
            <person name="Kim G.-H."/>
        </authorList>
    </citation>
    <scope>NUCLEOTIDE SEQUENCE</scope>
    <source>
        <strain evidence="5">BAW_Kor-Di-RS1</strain>
        <tissue evidence="5">Whole-body</tissue>
    </source>
</reference>
<organism evidence="5 6">
    <name type="scientific">Spodoptera exigua</name>
    <name type="common">Beet armyworm</name>
    <name type="synonym">Noctua fulgens</name>
    <dbReference type="NCBI Taxonomy" id="7107"/>
    <lineage>
        <taxon>Eukaryota</taxon>
        <taxon>Metazoa</taxon>
        <taxon>Ecdysozoa</taxon>
        <taxon>Arthropoda</taxon>
        <taxon>Hexapoda</taxon>
        <taxon>Insecta</taxon>
        <taxon>Pterygota</taxon>
        <taxon>Neoptera</taxon>
        <taxon>Endopterygota</taxon>
        <taxon>Lepidoptera</taxon>
        <taxon>Glossata</taxon>
        <taxon>Ditrysia</taxon>
        <taxon>Noctuoidea</taxon>
        <taxon>Noctuidae</taxon>
        <taxon>Amphipyrinae</taxon>
        <taxon>Spodoptera</taxon>
    </lineage>
</organism>
<gene>
    <name evidence="5" type="ORF">HW555_009360</name>
</gene>
<dbReference type="Proteomes" id="UP000648187">
    <property type="component" value="Unassembled WGS sequence"/>
</dbReference>
<dbReference type="AlphaFoldDB" id="A0A835L0U9"/>
<keyword evidence="3" id="KW-0862">Zinc</keyword>
<sequence length="179" mass="21540">MSPYCSVTVNIEKSDMKNYPKKKLDKSSPAYIRQRQIANARKRVYLDKLTPEQREIKKAKDREYYYKKKNTMQRRSIYDLPEDKQLKLRAQWNRNTKKYRQKMKFIKLSDNRRVLMAEGYTFAQTTPRHYYCSKKAKGCKAKIFLNKDETEMILYNNEHNHNAPIYKLTNKGFYVKIAG</sequence>
<dbReference type="Pfam" id="PF04500">
    <property type="entry name" value="FLYWCH"/>
    <property type="match status" value="1"/>
</dbReference>
<accession>A0A835L0U9</accession>
<evidence type="ECO:0000256" key="1">
    <source>
        <dbReference type="ARBA" id="ARBA00022723"/>
    </source>
</evidence>
<comment type="caution">
    <text evidence="5">The sequence shown here is derived from an EMBL/GenBank/DDBJ whole genome shotgun (WGS) entry which is preliminary data.</text>
</comment>
<keyword evidence="6" id="KW-1185">Reference proteome</keyword>
<evidence type="ECO:0000313" key="5">
    <source>
        <dbReference type="EMBL" id="KAF9412005.1"/>
    </source>
</evidence>
<evidence type="ECO:0000256" key="3">
    <source>
        <dbReference type="ARBA" id="ARBA00022833"/>
    </source>
</evidence>
<proteinExistence type="predicted"/>
<evidence type="ECO:0000256" key="2">
    <source>
        <dbReference type="ARBA" id="ARBA00022771"/>
    </source>
</evidence>
<dbReference type="EMBL" id="JACKWZ010000206">
    <property type="protein sequence ID" value="KAF9412005.1"/>
    <property type="molecule type" value="Genomic_DNA"/>
</dbReference>
<name>A0A835L0U9_SPOEX</name>